<comment type="catalytic activity">
    <reaction evidence="4">
        <text>O-phospho-L-seryl-[protein] + H2O = L-seryl-[protein] + phosphate</text>
        <dbReference type="Rhea" id="RHEA:20629"/>
        <dbReference type="Rhea" id="RHEA-COMP:9863"/>
        <dbReference type="Rhea" id="RHEA-COMP:11604"/>
        <dbReference type="ChEBI" id="CHEBI:15377"/>
        <dbReference type="ChEBI" id="CHEBI:29999"/>
        <dbReference type="ChEBI" id="CHEBI:43474"/>
        <dbReference type="ChEBI" id="CHEBI:83421"/>
        <dbReference type="EC" id="3.1.3.16"/>
    </reaction>
</comment>
<dbReference type="InterPro" id="IPR029021">
    <property type="entry name" value="Prot-tyrosine_phosphatase-like"/>
</dbReference>
<dbReference type="EMBL" id="JAECZO010000010">
    <property type="protein sequence ID" value="KAK7200993.1"/>
    <property type="molecule type" value="Genomic_DNA"/>
</dbReference>
<keyword evidence="3" id="KW-0904">Protein phosphatase</keyword>
<reference evidence="8 9" key="1">
    <citation type="journal article" date="2021" name="MBio">
        <title>A New Model Trypanosomatid, Novymonas esmeraldas: Genomic Perception of Its 'Candidatus Pandoraea novymonadis' Endosymbiont.</title>
        <authorList>
            <person name="Zakharova A."/>
            <person name="Saura A."/>
            <person name="Butenko A."/>
            <person name="Podesvova L."/>
            <person name="Warmusova S."/>
            <person name="Kostygov A.Y."/>
            <person name="Nenarokova A."/>
            <person name="Lukes J."/>
            <person name="Opperdoes F.R."/>
            <person name="Yurchenko V."/>
        </authorList>
    </citation>
    <scope>NUCLEOTIDE SEQUENCE [LARGE SCALE GENOMIC DNA]</scope>
    <source>
        <strain evidence="8 9">E262AT.01</strain>
    </source>
</reference>
<dbReference type="GO" id="GO:0004725">
    <property type="term" value="F:protein tyrosine phosphatase activity"/>
    <property type="evidence" value="ECO:0007669"/>
    <property type="project" value="TreeGrafter"/>
</dbReference>
<keyword evidence="9" id="KW-1185">Reference proteome</keyword>
<organism evidence="8 9">
    <name type="scientific">Novymonas esmeraldas</name>
    <dbReference type="NCBI Taxonomy" id="1808958"/>
    <lineage>
        <taxon>Eukaryota</taxon>
        <taxon>Discoba</taxon>
        <taxon>Euglenozoa</taxon>
        <taxon>Kinetoplastea</taxon>
        <taxon>Metakinetoplastina</taxon>
        <taxon>Trypanosomatida</taxon>
        <taxon>Trypanosomatidae</taxon>
        <taxon>Novymonas</taxon>
    </lineage>
</organism>
<dbReference type="CDD" id="cd14498">
    <property type="entry name" value="DSP"/>
    <property type="match status" value="1"/>
</dbReference>
<evidence type="ECO:0000256" key="1">
    <source>
        <dbReference type="ARBA" id="ARBA00008601"/>
    </source>
</evidence>
<dbReference type="Proteomes" id="UP001430356">
    <property type="component" value="Unassembled WGS sequence"/>
</dbReference>
<name>A0AAW0F401_9TRYP</name>
<dbReference type="GO" id="GO:0007165">
    <property type="term" value="P:signal transduction"/>
    <property type="evidence" value="ECO:0007669"/>
    <property type="project" value="TreeGrafter"/>
</dbReference>
<dbReference type="InterPro" id="IPR000387">
    <property type="entry name" value="Tyr_Pase_dom"/>
</dbReference>
<dbReference type="PANTHER" id="PTHR45948:SF5">
    <property type="entry name" value="SPECIFICITY PROTEIN PHOSPHATASE, PUTATIVE-RELATED"/>
    <property type="match status" value="1"/>
</dbReference>
<accession>A0AAW0F401</accession>
<evidence type="ECO:0000259" key="7">
    <source>
        <dbReference type="PROSITE" id="PS50056"/>
    </source>
</evidence>
<evidence type="ECO:0000256" key="5">
    <source>
        <dbReference type="ARBA" id="ARBA00048336"/>
    </source>
</evidence>
<evidence type="ECO:0000256" key="2">
    <source>
        <dbReference type="ARBA" id="ARBA00022801"/>
    </source>
</evidence>
<evidence type="ECO:0000313" key="8">
    <source>
        <dbReference type="EMBL" id="KAK7200993.1"/>
    </source>
</evidence>
<dbReference type="PROSITE" id="PS50054">
    <property type="entry name" value="TYR_PHOSPHATASE_DUAL"/>
    <property type="match status" value="1"/>
</dbReference>
<feature type="domain" description="Tyrosine-protein phosphatase" evidence="6">
    <location>
        <begin position="34"/>
        <end position="229"/>
    </location>
</feature>
<dbReference type="InterPro" id="IPR016130">
    <property type="entry name" value="Tyr_Pase_AS"/>
</dbReference>
<dbReference type="SUPFAM" id="SSF52799">
    <property type="entry name" value="(Phosphotyrosine protein) phosphatases II"/>
    <property type="match status" value="1"/>
</dbReference>
<proteinExistence type="inferred from homology"/>
<dbReference type="InterPro" id="IPR000340">
    <property type="entry name" value="Dual-sp_phosphatase_cat-dom"/>
</dbReference>
<evidence type="ECO:0000313" key="9">
    <source>
        <dbReference type="Proteomes" id="UP001430356"/>
    </source>
</evidence>
<dbReference type="PANTHER" id="PTHR45948">
    <property type="entry name" value="DUAL SPECIFICITY PROTEIN PHOSPHATASE DDB_G0269404-RELATED"/>
    <property type="match status" value="1"/>
</dbReference>
<dbReference type="GO" id="GO:0005829">
    <property type="term" value="C:cytosol"/>
    <property type="evidence" value="ECO:0007669"/>
    <property type="project" value="TreeGrafter"/>
</dbReference>
<feature type="domain" description="Tyrosine specific protein phosphatases" evidence="7">
    <location>
        <begin position="142"/>
        <end position="208"/>
    </location>
</feature>
<evidence type="ECO:0000259" key="6">
    <source>
        <dbReference type="PROSITE" id="PS50054"/>
    </source>
</evidence>
<dbReference type="InterPro" id="IPR020422">
    <property type="entry name" value="TYR_PHOSPHATASE_DUAL_dom"/>
</dbReference>
<gene>
    <name evidence="8" type="ORF">NESM_000158700</name>
</gene>
<dbReference type="PROSITE" id="PS00383">
    <property type="entry name" value="TYR_PHOSPHATASE_1"/>
    <property type="match status" value="1"/>
</dbReference>
<dbReference type="Gene3D" id="3.90.190.10">
    <property type="entry name" value="Protein tyrosine phosphatase superfamily"/>
    <property type="match status" value="1"/>
</dbReference>
<sequence length="630" mass="68916">MDSILASLCWDSEPLPLPGSHSTLSENDFLPWQCISEVMPGLYLTCASEVADKARCATMGMALVINMCGEAHVSKYRVFDRDGDAAYAFRRVSTQADFFRELDDYCGTAVSTPEARRKVFVVTIPAEDTPTYNIDEHFLECAVLMEIVLRARKDHDSVSGEDYFSVPAVAVHCLVGVSRSASIVIAYLVKKYGVSRDEAMEFIRCTRPVVQPNPGFQRQLTIWETLGSCRIVDEWSAKVLALEIKAKSNLVELVGVVLPTILRTSKCDRERRFFGPLISSSAPTEAELHAVYRELRASVAADVDSEVYTDVPNYFGYVAEVVCSIDRAVPAVLRYATDFCSSCVYNDAFYYRVAKDVARSGFEKDPCDTTRGFCSLFEAIHLKHLGTRDTSRPTALTAAAGEEELPSYCGLSFPFLFLVAPYAEGFVQFSEWSVLTDAFPTTGDTLGAADVRRLKGDIVQAFLQFFFQSSCASEDSAVTQSYTKLGFLQQDAEVATFRSMAAEHAATGAPASSLDRLVALPQANDEHVAFLHLCKVLSGVLAFRLVLEAAEQLFTQTYSVRLGEATTSLADELLPLPAVSAAATALERAYTAAYCRPCKASSFFSGELSSLLETGVLNAAGVVSVFQETV</sequence>
<evidence type="ECO:0000256" key="4">
    <source>
        <dbReference type="ARBA" id="ARBA00047761"/>
    </source>
</evidence>
<keyword evidence="2" id="KW-0378">Hydrolase</keyword>
<evidence type="ECO:0000256" key="3">
    <source>
        <dbReference type="ARBA" id="ARBA00022912"/>
    </source>
</evidence>
<comment type="catalytic activity">
    <reaction evidence="5">
        <text>O-phospho-L-threonyl-[protein] + H2O = L-threonyl-[protein] + phosphate</text>
        <dbReference type="Rhea" id="RHEA:47004"/>
        <dbReference type="Rhea" id="RHEA-COMP:11060"/>
        <dbReference type="Rhea" id="RHEA-COMP:11605"/>
        <dbReference type="ChEBI" id="CHEBI:15377"/>
        <dbReference type="ChEBI" id="CHEBI:30013"/>
        <dbReference type="ChEBI" id="CHEBI:43474"/>
        <dbReference type="ChEBI" id="CHEBI:61977"/>
        <dbReference type="EC" id="3.1.3.16"/>
    </reaction>
</comment>
<dbReference type="PROSITE" id="PS50056">
    <property type="entry name" value="TYR_PHOSPHATASE_2"/>
    <property type="match status" value="1"/>
</dbReference>
<dbReference type="GO" id="GO:0004722">
    <property type="term" value="F:protein serine/threonine phosphatase activity"/>
    <property type="evidence" value="ECO:0007669"/>
    <property type="project" value="UniProtKB-EC"/>
</dbReference>
<protein>
    <submittedName>
        <fullName evidence="8">Dual-specificity protein phosphatase</fullName>
    </submittedName>
</protein>
<dbReference type="SMART" id="SM00195">
    <property type="entry name" value="DSPc"/>
    <property type="match status" value="1"/>
</dbReference>
<dbReference type="Pfam" id="PF00782">
    <property type="entry name" value="DSPc"/>
    <property type="match status" value="1"/>
</dbReference>
<comment type="caution">
    <text evidence="8">The sequence shown here is derived from an EMBL/GenBank/DDBJ whole genome shotgun (WGS) entry which is preliminary data.</text>
</comment>
<comment type="similarity">
    <text evidence="1">Belongs to the protein-tyrosine phosphatase family. Non-receptor class dual specificity subfamily.</text>
</comment>
<dbReference type="AlphaFoldDB" id="A0AAW0F401"/>